<dbReference type="GO" id="GO:0047545">
    <property type="term" value="F:(S)-2-hydroxyglutarate dehydrogenase activity"/>
    <property type="evidence" value="ECO:0007669"/>
    <property type="project" value="UniProtKB-ARBA"/>
</dbReference>
<keyword evidence="2 4" id="KW-0560">Oxidoreductase</keyword>
<comment type="similarity">
    <text evidence="1 4">Belongs to the D-isomer specific 2-hydroxyacid dehydrogenase family.</text>
</comment>
<dbReference type="InterPro" id="IPR036291">
    <property type="entry name" value="NAD(P)-bd_dom_sf"/>
</dbReference>
<dbReference type="InterPro" id="IPR029753">
    <property type="entry name" value="D-isomer_DH_CS"/>
</dbReference>
<evidence type="ECO:0000256" key="4">
    <source>
        <dbReference type="RuleBase" id="RU003719"/>
    </source>
</evidence>
<dbReference type="PROSITE" id="PS00670">
    <property type="entry name" value="D_2_HYDROXYACID_DH_2"/>
    <property type="match status" value="1"/>
</dbReference>
<protein>
    <recommendedName>
        <fullName evidence="9">Hydroxyacid dehydrogenase</fullName>
    </recommendedName>
</protein>
<evidence type="ECO:0000313" key="8">
    <source>
        <dbReference type="Proteomes" id="UP000178404"/>
    </source>
</evidence>
<evidence type="ECO:0000256" key="1">
    <source>
        <dbReference type="ARBA" id="ARBA00005854"/>
    </source>
</evidence>
<dbReference type="GO" id="GO:0006564">
    <property type="term" value="P:L-serine biosynthetic process"/>
    <property type="evidence" value="ECO:0007669"/>
    <property type="project" value="UniProtKB-ARBA"/>
</dbReference>
<evidence type="ECO:0000259" key="5">
    <source>
        <dbReference type="Pfam" id="PF00389"/>
    </source>
</evidence>
<evidence type="ECO:0008006" key="9">
    <source>
        <dbReference type="Google" id="ProtNLM"/>
    </source>
</evidence>
<accession>A0A1G2TVM6</accession>
<keyword evidence="3" id="KW-0520">NAD</keyword>
<dbReference type="GO" id="GO:0051287">
    <property type="term" value="F:NAD binding"/>
    <property type="evidence" value="ECO:0007669"/>
    <property type="project" value="InterPro"/>
</dbReference>
<evidence type="ECO:0000313" key="7">
    <source>
        <dbReference type="EMBL" id="OHB01346.1"/>
    </source>
</evidence>
<evidence type="ECO:0000256" key="2">
    <source>
        <dbReference type="ARBA" id="ARBA00023002"/>
    </source>
</evidence>
<dbReference type="InterPro" id="IPR006140">
    <property type="entry name" value="D-isomer_DH_NAD-bd"/>
</dbReference>
<evidence type="ECO:0000256" key="3">
    <source>
        <dbReference type="ARBA" id="ARBA00023027"/>
    </source>
</evidence>
<dbReference type="InterPro" id="IPR029752">
    <property type="entry name" value="D-isomer_DH_CS1"/>
</dbReference>
<name>A0A1G2TVM6_9BACT</name>
<dbReference type="FunFam" id="3.40.50.720:FF:000041">
    <property type="entry name" value="D-3-phosphoglycerate dehydrogenase"/>
    <property type="match status" value="1"/>
</dbReference>
<dbReference type="PANTHER" id="PTHR43026">
    <property type="entry name" value="2-HYDROXYACID DEHYDROGENASE HOMOLOG 1-RELATED"/>
    <property type="match status" value="1"/>
</dbReference>
<dbReference type="AlphaFoldDB" id="A0A1G2TVM6"/>
<comment type="caution">
    <text evidence="7">The sequence shown here is derived from an EMBL/GenBank/DDBJ whole genome shotgun (WGS) entry which is preliminary data.</text>
</comment>
<dbReference type="SUPFAM" id="SSF51735">
    <property type="entry name" value="NAD(P)-binding Rossmann-fold domains"/>
    <property type="match status" value="1"/>
</dbReference>
<feature type="domain" description="D-isomer specific 2-hydroxyacid dehydrogenase catalytic" evidence="5">
    <location>
        <begin position="13"/>
        <end position="334"/>
    </location>
</feature>
<dbReference type="InterPro" id="IPR006139">
    <property type="entry name" value="D-isomer_2_OHA_DH_cat_dom"/>
</dbReference>
<dbReference type="Proteomes" id="UP000178404">
    <property type="component" value="Unassembled WGS sequence"/>
</dbReference>
<reference evidence="7 8" key="1">
    <citation type="journal article" date="2016" name="Nat. Commun.">
        <title>Thousands of microbial genomes shed light on interconnected biogeochemical processes in an aquifer system.</title>
        <authorList>
            <person name="Anantharaman K."/>
            <person name="Brown C.T."/>
            <person name="Hug L.A."/>
            <person name="Sharon I."/>
            <person name="Castelle C.J."/>
            <person name="Probst A.J."/>
            <person name="Thomas B.C."/>
            <person name="Singh A."/>
            <person name="Wilkins M.J."/>
            <person name="Karaoz U."/>
            <person name="Brodie E.L."/>
            <person name="Williams K.H."/>
            <person name="Hubbard S.S."/>
            <person name="Banfield J.F."/>
        </authorList>
    </citation>
    <scope>NUCLEOTIDE SEQUENCE [LARGE SCALE GENOMIC DNA]</scope>
</reference>
<dbReference type="GO" id="GO:0004617">
    <property type="term" value="F:phosphoglycerate dehydrogenase activity"/>
    <property type="evidence" value="ECO:0007669"/>
    <property type="project" value="UniProtKB-ARBA"/>
</dbReference>
<proteinExistence type="inferred from homology"/>
<feature type="domain" description="D-isomer specific 2-hydroxyacid dehydrogenase NAD-binding" evidence="6">
    <location>
        <begin position="105"/>
        <end position="302"/>
    </location>
</feature>
<dbReference type="SUPFAM" id="SSF52283">
    <property type="entry name" value="Formate/glycerate dehydrogenase catalytic domain-like"/>
    <property type="match status" value="1"/>
</dbReference>
<sequence>MNILYFYNEEWEKDYVQKGLGEHSIDFFKSIEETTPEILNSTEIVSVFVSNPLGKEFLDAMPNLKLIATRSTGFDHIDIEVAKAKGVEVVSVPFYGENTVAEFAFALLLTLSRKTYDAYDRIAETGSFSQEGLRGFDLKGKTIGVIGTGHIGLNIIGMAKGFNMNVIAFDPFPKEEKAQELGFSYVSLDELLAGSDIITIHAPHTDSTHHMINTGNIEKIKKGAYLINTARGAVIETQAIVEALEKNILSGAGLDVLEEEGDMKDEITLLNSKHPKLEELKNVLSNHYLIDHPRVIVTPHIAFNTDEAIKRILDTTVDNINSFVNGEIKNSVLNKI</sequence>
<evidence type="ECO:0000259" key="6">
    <source>
        <dbReference type="Pfam" id="PF02826"/>
    </source>
</evidence>
<gene>
    <name evidence="7" type="ORF">A3A90_00500</name>
</gene>
<dbReference type="Pfam" id="PF02826">
    <property type="entry name" value="2-Hacid_dh_C"/>
    <property type="match status" value="1"/>
</dbReference>
<dbReference type="Pfam" id="PF00389">
    <property type="entry name" value="2-Hacid_dh"/>
    <property type="match status" value="1"/>
</dbReference>
<dbReference type="EMBL" id="MHWA01000015">
    <property type="protein sequence ID" value="OHB01346.1"/>
    <property type="molecule type" value="Genomic_DNA"/>
</dbReference>
<dbReference type="InterPro" id="IPR058205">
    <property type="entry name" value="D-LDH-like"/>
</dbReference>
<dbReference type="PANTHER" id="PTHR43026:SF1">
    <property type="entry name" value="2-HYDROXYACID DEHYDROGENASE HOMOLOG 1-RELATED"/>
    <property type="match status" value="1"/>
</dbReference>
<dbReference type="GO" id="GO:0008720">
    <property type="term" value="F:D-lactate dehydrogenase (NAD+) activity"/>
    <property type="evidence" value="ECO:0007669"/>
    <property type="project" value="TreeGrafter"/>
</dbReference>
<dbReference type="Gene3D" id="3.40.50.720">
    <property type="entry name" value="NAD(P)-binding Rossmann-like Domain"/>
    <property type="match status" value="2"/>
</dbReference>
<dbReference type="PROSITE" id="PS00065">
    <property type="entry name" value="D_2_HYDROXYACID_DH_1"/>
    <property type="match status" value="1"/>
</dbReference>
<organism evidence="7 8">
    <name type="scientific">Candidatus Zambryskibacteria bacterium RIFCSPLOWO2_01_FULL_35_19</name>
    <dbReference type="NCBI Taxonomy" id="1802757"/>
    <lineage>
        <taxon>Bacteria</taxon>
        <taxon>Candidatus Zambryskiibacteriota</taxon>
    </lineage>
</organism>